<reference evidence="1" key="1">
    <citation type="submission" date="2025-02" db="EMBL/GenBank/DDBJ databases">
        <authorList>
            <consortium name="NCBI Genome Project"/>
        </authorList>
    </citation>
    <scope>NUCLEOTIDE SEQUENCE</scope>
</reference>
<organism evidence="1">
    <name type="scientific">Aspergillus niger</name>
    <dbReference type="NCBI Taxonomy" id="5061"/>
    <lineage>
        <taxon>Eukaryota</taxon>
        <taxon>Fungi</taxon>
        <taxon>Dikarya</taxon>
        <taxon>Ascomycota</taxon>
        <taxon>Pezizomycotina</taxon>
        <taxon>Eurotiomycetes</taxon>
        <taxon>Eurotiomycetidae</taxon>
        <taxon>Eurotiales</taxon>
        <taxon>Aspergillaceae</taxon>
        <taxon>Aspergillus</taxon>
        <taxon>Aspergillus subgen. Circumdati</taxon>
    </lineage>
</organism>
<dbReference type="GeneID" id="84590032"/>
<dbReference type="RefSeq" id="XP_059599705.1">
    <property type="nucleotide sequence ID" value="XM_059750173.1"/>
</dbReference>
<dbReference type="KEGG" id="ang:An01g08810"/>
<protein>
    <submittedName>
        <fullName evidence="1">Uncharacterized protein</fullName>
    </submittedName>
</protein>
<proteinExistence type="predicted"/>
<reference evidence="1" key="2">
    <citation type="submission" date="2025-08" db="UniProtKB">
        <authorList>
            <consortium name="RefSeq"/>
        </authorList>
    </citation>
    <scope>IDENTIFICATION</scope>
</reference>
<sequence>MAERGVRRNGDSSGCVSVAGHPLSYYTFLSHRVRFAGYTDRIQYARESFWRSPSHYVAFAAFPVCFIGCTAPCGDQFYESIFVALLSRVKCNSAHYPSQISLTPDECGKAAG</sequence>
<dbReference type="VEuPathDB" id="FungiDB:An01g08810"/>
<dbReference type="AlphaFoldDB" id="A0AAJ8DXH1"/>
<gene>
    <name evidence="1" type="ORF">An01g08810</name>
</gene>
<accession>A0AAJ8DXH1</accession>
<evidence type="ECO:0000313" key="1">
    <source>
        <dbReference type="RefSeq" id="XP_059599705.1"/>
    </source>
</evidence>
<name>A0AAJ8DXH1_ASPNG</name>